<dbReference type="GO" id="GO:0003700">
    <property type="term" value="F:DNA-binding transcription factor activity"/>
    <property type="evidence" value="ECO:0007669"/>
    <property type="project" value="InterPro"/>
</dbReference>
<keyword evidence="6" id="KW-1185">Reference proteome</keyword>
<dbReference type="EMBL" id="JACHNF010000001">
    <property type="protein sequence ID" value="MBB5983484.1"/>
    <property type="molecule type" value="Genomic_DNA"/>
</dbReference>
<dbReference type="PANTHER" id="PTHR34580">
    <property type="match status" value="1"/>
</dbReference>
<dbReference type="GO" id="GO:0003677">
    <property type="term" value="F:DNA binding"/>
    <property type="evidence" value="ECO:0007669"/>
    <property type="project" value="UniProtKB-KW"/>
</dbReference>
<dbReference type="Gene3D" id="1.10.10.10">
    <property type="entry name" value="Winged helix-like DNA-binding domain superfamily/Winged helix DNA-binding domain"/>
    <property type="match status" value="1"/>
</dbReference>
<dbReference type="RefSeq" id="WP_184841518.1">
    <property type="nucleotide sequence ID" value="NZ_BAAAVN010000022.1"/>
</dbReference>
<dbReference type="InterPro" id="IPR051534">
    <property type="entry name" value="CBASS_pafABC_assoc_protein"/>
</dbReference>
<gene>
    <name evidence="5" type="ORF">HDA44_006825</name>
</gene>
<name>A0A841DWH4_9ACTN</name>
<organism evidence="5 6">
    <name type="scientific">Kribbella solani</name>
    <dbReference type="NCBI Taxonomy" id="236067"/>
    <lineage>
        <taxon>Bacteria</taxon>
        <taxon>Bacillati</taxon>
        <taxon>Actinomycetota</taxon>
        <taxon>Actinomycetes</taxon>
        <taxon>Propionibacteriales</taxon>
        <taxon>Kribbellaceae</taxon>
        <taxon>Kribbella</taxon>
    </lineage>
</organism>
<keyword evidence="5" id="KW-0238">DNA-binding</keyword>
<comment type="caution">
    <text evidence="5">The sequence shown here is derived from an EMBL/GenBank/DDBJ whole genome shotgun (WGS) entry which is preliminary data.</text>
</comment>
<dbReference type="InterPro" id="IPR001034">
    <property type="entry name" value="DeoR_HTH"/>
</dbReference>
<feature type="region of interest" description="Disordered" evidence="3">
    <location>
        <begin position="159"/>
        <end position="219"/>
    </location>
</feature>
<protein>
    <submittedName>
        <fullName evidence="5">Putative DNA-binding transcriptional regulator YafY</fullName>
    </submittedName>
</protein>
<dbReference type="InterPro" id="IPR026881">
    <property type="entry name" value="WYL_dom"/>
</dbReference>
<evidence type="ECO:0000256" key="3">
    <source>
        <dbReference type="SAM" id="MobiDB-lite"/>
    </source>
</evidence>
<evidence type="ECO:0000313" key="5">
    <source>
        <dbReference type="EMBL" id="MBB5983484.1"/>
    </source>
</evidence>
<dbReference type="InterPro" id="IPR036388">
    <property type="entry name" value="WH-like_DNA-bd_sf"/>
</dbReference>
<evidence type="ECO:0000259" key="4">
    <source>
        <dbReference type="PROSITE" id="PS51000"/>
    </source>
</evidence>
<accession>A0A841DWH4</accession>
<dbReference type="PROSITE" id="PS51000">
    <property type="entry name" value="HTH_DEOR_2"/>
    <property type="match status" value="1"/>
</dbReference>
<proteinExistence type="predicted"/>
<dbReference type="SUPFAM" id="SSF46785">
    <property type="entry name" value="Winged helix' DNA-binding domain"/>
    <property type="match status" value="1"/>
</dbReference>
<evidence type="ECO:0000256" key="1">
    <source>
        <dbReference type="ARBA" id="ARBA00023015"/>
    </source>
</evidence>
<keyword evidence="1" id="KW-0805">Transcription regulation</keyword>
<reference evidence="5 6" key="1">
    <citation type="submission" date="2020-08" db="EMBL/GenBank/DDBJ databases">
        <title>Sequencing the genomes of 1000 actinobacteria strains.</title>
        <authorList>
            <person name="Klenk H.-P."/>
        </authorList>
    </citation>
    <scope>NUCLEOTIDE SEQUENCE [LARGE SCALE GENOMIC DNA]</scope>
    <source>
        <strain evidence="5 6">DSM 17294</strain>
    </source>
</reference>
<dbReference type="Proteomes" id="UP000558997">
    <property type="component" value="Unassembled WGS sequence"/>
</dbReference>
<feature type="domain" description="HTH deoR-type" evidence="4">
    <location>
        <begin position="2"/>
        <end position="60"/>
    </location>
</feature>
<dbReference type="AlphaFoldDB" id="A0A841DWH4"/>
<evidence type="ECO:0000313" key="6">
    <source>
        <dbReference type="Proteomes" id="UP000558997"/>
    </source>
</evidence>
<feature type="compositionally biased region" description="Low complexity" evidence="3">
    <location>
        <begin position="164"/>
        <end position="185"/>
    </location>
</feature>
<dbReference type="Pfam" id="PF13280">
    <property type="entry name" value="WYL"/>
    <property type="match status" value="1"/>
</dbReference>
<dbReference type="InterPro" id="IPR036390">
    <property type="entry name" value="WH_DNA-bd_sf"/>
</dbReference>
<keyword evidence="2" id="KW-0804">Transcription</keyword>
<sequence>MRAERLLRLLLHLQTRGQSTVTQLAAALEVSPRTIQRDLESLSLAGVPVYSIRGRGGGWALLPDYRSRLTGLTPSEVMSVFVGATAHVLADLGLDASSELAVTKLIASLPEGVRREAEYARQRLLIDHAGWDDHRETPRWLSLCREAVWQEHQLEITYGENPQPAADNTPPTPSTADTPPSLPTAGSAPLSLPTADSTPPSLPAGVTPPTPPAPSASGRGPFAVLPLGLVAKSRTWYLVAARTDGRLRTYRLSRLTSAASTDRPFTRPPGFDLAAYWLQSQREFQASRPSYPMVLKVRDHALRRFRATHPVIPTEDGCWLVHADLENPHEACAAVLAQAGAAQVISPPELITLVHNAADQIANSH</sequence>
<dbReference type="PANTHER" id="PTHR34580:SF1">
    <property type="entry name" value="PROTEIN PAFC"/>
    <property type="match status" value="1"/>
</dbReference>
<dbReference type="Pfam" id="PF25583">
    <property type="entry name" value="WCX"/>
    <property type="match status" value="1"/>
</dbReference>
<dbReference type="Pfam" id="PF08279">
    <property type="entry name" value="HTH_11"/>
    <property type="match status" value="1"/>
</dbReference>
<feature type="compositionally biased region" description="Pro residues" evidence="3">
    <location>
        <begin position="200"/>
        <end position="214"/>
    </location>
</feature>
<dbReference type="InterPro" id="IPR013196">
    <property type="entry name" value="HTH_11"/>
</dbReference>
<dbReference type="InterPro" id="IPR057727">
    <property type="entry name" value="WCX_dom"/>
</dbReference>
<evidence type="ECO:0000256" key="2">
    <source>
        <dbReference type="ARBA" id="ARBA00023163"/>
    </source>
</evidence>